<reference evidence="10 11" key="1">
    <citation type="submission" date="2015-09" db="EMBL/GenBank/DDBJ databases">
        <authorList>
            <consortium name="Swine Surveillance"/>
        </authorList>
    </citation>
    <scope>NUCLEOTIDE SEQUENCE [LARGE SCALE GENOMIC DNA]</scope>
    <source>
        <strain evidence="10 11">CECT 8399</strain>
    </source>
</reference>
<evidence type="ECO:0000256" key="9">
    <source>
        <dbReference type="HAMAP-Rule" id="MF_00812"/>
    </source>
</evidence>
<evidence type="ECO:0000256" key="6">
    <source>
        <dbReference type="ARBA" id="ARBA00022603"/>
    </source>
</evidence>
<dbReference type="EMBL" id="CYSR01000030">
    <property type="protein sequence ID" value="CUI00742.1"/>
    <property type="molecule type" value="Genomic_DNA"/>
</dbReference>
<name>A0A0P1HXW6_9RHOB</name>
<feature type="binding site" evidence="9">
    <location>
        <position position="45"/>
    </location>
    <ligand>
        <name>S-adenosyl-L-methionine</name>
        <dbReference type="ChEBI" id="CHEBI:59789"/>
    </ligand>
</feature>
<dbReference type="GO" id="GO:0008119">
    <property type="term" value="F:thiopurine S-methyltransferase activity"/>
    <property type="evidence" value="ECO:0007669"/>
    <property type="project" value="UniProtKB-UniRule"/>
</dbReference>
<dbReference type="InterPro" id="IPR025835">
    <property type="entry name" value="Thiopurine_S-MeTrfase"/>
</dbReference>
<evidence type="ECO:0000256" key="2">
    <source>
        <dbReference type="ARBA" id="ARBA00004496"/>
    </source>
</evidence>
<feature type="binding site" evidence="9">
    <location>
        <position position="10"/>
    </location>
    <ligand>
        <name>S-adenosyl-L-methionine</name>
        <dbReference type="ChEBI" id="CHEBI:59789"/>
    </ligand>
</feature>
<keyword evidence="5 9" id="KW-0963">Cytoplasm</keyword>
<dbReference type="Pfam" id="PF05724">
    <property type="entry name" value="TPMT"/>
    <property type="match status" value="1"/>
</dbReference>
<comment type="similarity">
    <text evidence="3 9">Belongs to the class I-like SAM-binding methyltransferase superfamily. TPMT family.</text>
</comment>
<dbReference type="InterPro" id="IPR022474">
    <property type="entry name" value="Thiopur_S-MeTfrase_Se/Te_detox"/>
</dbReference>
<dbReference type="STRING" id="1396826.PHA8399_02877"/>
<dbReference type="Gene3D" id="3.40.50.150">
    <property type="entry name" value="Vaccinia Virus protein VP39"/>
    <property type="match status" value="1"/>
</dbReference>
<dbReference type="InterPro" id="IPR029063">
    <property type="entry name" value="SAM-dependent_MTases_sf"/>
</dbReference>
<proteinExistence type="inferred from homology"/>
<accession>A0A0P1HXW6</accession>
<keyword evidence="8 9" id="KW-0949">S-adenosyl-L-methionine</keyword>
<dbReference type="GO" id="GO:0005737">
    <property type="term" value="C:cytoplasm"/>
    <property type="evidence" value="ECO:0007669"/>
    <property type="project" value="UniProtKB-SubCell"/>
</dbReference>
<dbReference type="GO" id="GO:0010038">
    <property type="term" value="P:response to metal ion"/>
    <property type="evidence" value="ECO:0007669"/>
    <property type="project" value="InterPro"/>
</dbReference>
<comment type="catalytic activity">
    <reaction evidence="1 9">
        <text>S-adenosyl-L-methionine + a thiopurine = S-adenosyl-L-homocysteine + a thiopurine S-methylether.</text>
        <dbReference type="EC" id="2.1.1.67"/>
    </reaction>
</comment>
<keyword evidence="6 9" id="KW-0489">Methyltransferase</keyword>
<evidence type="ECO:0000256" key="8">
    <source>
        <dbReference type="ARBA" id="ARBA00022691"/>
    </source>
</evidence>
<sequence>MEQEFWQARWRENRTGFHEAAPNSLLTRHFPALGLTAGQSVFVPLCGKALDLDWLCAQGLRVTGVEFNEGAVEEVFARQGLTPEITRAQGLIRYQAGDLTLFAGDFFAVAAAHLGAVDAVYDRAALVAVMPEERAKYAAHLNRITGTAKQLLIAFSYDQSLMDGPPFSVPGQAVEALYRDTHRVTLAQERAADGRIGKLCNAQEQAWLLTPLS</sequence>
<dbReference type="GO" id="GO:0032259">
    <property type="term" value="P:methylation"/>
    <property type="evidence" value="ECO:0007669"/>
    <property type="project" value="UniProtKB-KW"/>
</dbReference>
<dbReference type="FunFam" id="3.40.50.150:FF:000101">
    <property type="entry name" value="Thiopurine S-methyltransferase"/>
    <property type="match status" value="1"/>
</dbReference>
<dbReference type="PROSITE" id="PS51585">
    <property type="entry name" value="SAM_MT_TPMT"/>
    <property type="match status" value="1"/>
</dbReference>
<feature type="binding site" evidence="9">
    <location>
        <position position="66"/>
    </location>
    <ligand>
        <name>S-adenosyl-L-methionine</name>
        <dbReference type="ChEBI" id="CHEBI:59789"/>
    </ligand>
</feature>
<dbReference type="AlphaFoldDB" id="A0A0P1HXW6"/>
<evidence type="ECO:0000313" key="10">
    <source>
        <dbReference type="EMBL" id="CUI00742.1"/>
    </source>
</evidence>
<dbReference type="RefSeq" id="WP_058286794.1">
    <property type="nucleotide sequence ID" value="NZ_CYSR01000030.1"/>
</dbReference>
<dbReference type="SUPFAM" id="SSF53335">
    <property type="entry name" value="S-adenosyl-L-methionine-dependent methyltransferases"/>
    <property type="match status" value="1"/>
</dbReference>
<evidence type="ECO:0000256" key="3">
    <source>
        <dbReference type="ARBA" id="ARBA00008145"/>
    </source>
</evidence>
<evidence type="ECO:0000256" key="1">
    <source>
        <dbReference type="ARBA" id="ARBA00000903"/>
    </source>
</evidence>
<dbReference type="Proteomes" id="UP000051326">
    <property type="component" value="Unassembled WGS sequence"/>
</dbReference>
<evidence type="ECO:0000256" key="5">
    <source>
        <dbReference type="ARBA" id="ARBA00022490"/>
    </source>
</evidence>
<organism evidence="10 11">
    <name type="scientific">Leisingera aquaemixtae</name>
    <dbReference type="NCBI Taxonomy" id="1396826"/>
    <lineage>
        <taxon>Bacteria</taxon>
        <taxon>Pseudomonadati</taxon>
        <taxon>Pseudomonadota</taxon>
        <taxon>Alphaproteobacteria</taxon>
        <taxon>Rhodobacterales</taxon>
        <taxon>Roseobacteraceae</taxon>
        <taxon>Leisingera</taxon>
    </lineage>
</organism>
<dbReference type="InterPro" id="IPR008854">
    <property type="entry name" value="TPMT"/>
</dbReference>
<gene>
    <name evidence="9 10" type="primary">tpm</name>
    <name evidence="10" type="ORF">PHA8399_02877</name>
</gene>
<dbReference type="PANTHER" id="PTHR10259:SF11">
    <property type="entry name" value="THIOPURINE S-METHYLTRANSFERASE"/>
    <property type="match status" value="1"/>
</dbReference>
<evidence type="ECO:0000256" key="4">
    <source>
        <dbReference type="ARBA" id="ARBA00011905"/>
    </source>
</evidence>
<dbReference type="EC" id="2.1.1.67" evidence="4 9"/>
<dbReference type="NCBIfam" id="TIGR03840">
    <property type="entry name" value="TMPT_Se_Te"/>
    <property type="match status" value="1"/>
</dbReference>
<evidence type="ECO:0000256" key="7">
    <source>
        <dbReference type="ARBA" id="ARBA00022679"/>
    </source>
</evidence>
<evidence type="ECO:0000313" key="11">
    <source>
        <dbReference type="Proteomes" id="UP000051326"/>
    </source>
</evidence>
<feature type="binding site" evidence="9">
    <location>
        <position position="123"/>
    </location>
    <ligand>
        <name>S-adenosyl-L-methionine</name>
        <dbReference type="ChEBI" id="CHEBI:59789"/>
    </ligand>
</feature>
<comment type="subcellular location">
    <subcellularLocation>
        <location evidence="2 9">Cytoplasm</location>
    </subcellularLocation>
</comment>
<dbReference type="PIRSF" id="PIRSF023956">
    <property type="entry name" value="Thiopurine_S-methyltransferase"/>
    <property type="match status" value="1"/>
</dbReference>
<keyword evidence="7 9" id="KW-0808">Transferase</keyword>
<protein>
    <recommendedName>
        <fullName evidence="4 9">Thiopurine S-methyltransferase</fullName>
        <ecNumber evidence="4 9">2.1.1.67</ecNumber>
    </recommendedName>
    <alternativeName>
        <fullName evidence="9">Thiopurine methyltransferase</fullName>
    </alternativeName>
</protein>
<dbReference type="HAMAP" id="MF_00812">
    <property type="entry name" value="Thiopur_methtran"/>
    <property type="match status" value="1"/>
</dbReference>
<dbReference type="PANTHER" id="PTHR10259">
    <property type="entry name" value="THIOPURINE S-METHYLTRANSFERASE"/>
    <property type="match status" value="1"/>
</dbReference>